<dbReference type="RefSeq" id="XP_031870331.1">
    <property type="nucleotide sequence ID" value="XM_032013731.1"/>
</dbReference>
<gene>
    <name evidence="1" type="ORF">BP5553_05108</name>
</gene>
<organism evidence="1 2">
    <name type="scientific">Venustampulla echinocandica</name>
    <dbReference type="NCBI Taxonomy" id="2656787"/>
    <lineage>
        <taxon>Eukaryota</taxon>
        <taxon>Fungi</taxon>
        <taxon>Dikarya</taxon>
        <taxon>Ascomycota</taxon>
        <taxon>Pezizomycotina</taxon>
        <taxon>Leotiomycetes</taxon>
        <taxon>Helotiales</taxon>
        <taxon>Pleuroascaceae</taxon>
        <taxon>Venustampulla</taxon>
    </lineage>
</organism>
<dbReference type="PANTHER" id="PTHR33973">
    <property type="entry name" value="OS07G0153300 PROTEIN"/>
    <property type="match status" value="1"/>
</dbReference>
<evidence type="ECO:0000313" key="2">
    <source>
        <dbReference type="Proteomes" id="UP000254866"/>
    </source>
</evidence>
<sequence>MYPYAYLFTAARFLGHASNPVSIWNLYSPSKELRAMILEVNNTYNERHIYFLKLQSAEGDHEIDHPQGKTSCYSTTFPKALYLSVFDSRTGTYKICATDALSPSMSGNGPINITIALSSTRTKLVGRLCSTSSGIDPGSLLLWEKTVFLAQWVWVGLATYFRTRVQAFILFYRKNITWVVKPQPSRESMPRRANKMEIFLEGIFRRYVHHVIKRTLRPVKVRYLPAGILEVGEEVVYSPSALQVEAHGEIQELEIRILTPLFYSRLLYYTFSTLSEIILAESQLLNQTLSLSDTDTVTTLFARNQQDNPYCQSTERLSYFDTYVSSALHFLNFLNGPKEPQNHHEQAPRIQTCETTSFPTHNFRFHLPREAESVSQALPLLAFLTTPQHQEQHGGCSQDERRIYTSYLLYQYLATHTAGGSTNLLRMEIGVVKFCLLWYLVRSLCP</sequence>
<reference evidence="1 2" key="1">
    <citation type="journal article" date="2018" name="IMA Fungus">
        <title>IMA Genome-F 9: Draft genome sequence of Annulohypoxylon stygium, Aspergillus mulundensis, Berkeleyomyces basicola (syn. Thielaviopsis basicola), Ceratocystis smalleyi, two Cercospora beticola strains, Coleophoma cylindrospora, Fusarium fracticaudum, Phialophora cf. hyalina, and Morchella septimelata.</title>
        <authorList>
            <person name="Wingfield B.D."/>
            <person name="Bills G.F."/>
            <person name="Dong Y."/>
            <person name="Huang W."/>
            <person name="Nel W.J."/>
            <person name="Swalarsk-Parry B.S."/>
            <person name="Vaghefi N."/>
            <person name="Wilken P.M."/>
            <person name="An Z."/>
            <person name="de Beer Z.W."/>
            <person name="De Vos L."/>
            <person name="Chen L."/>
            <person name="Duong T.A."/>
            <person name="Gao Y."/>
            <person name="Hammerbacher A."/>
            <person name="Kikkert J.R."/>
            <person name="Li Y."/>
            <person name="Li H."/>
            <person name="Li K."/>
            <person name="Li Q."/>
            <person name="Liu X."/>
            <person name="Ma X."/>
            <person name="Naidoo K."/>
            <person name="Pethybridge S.J."/>
            <person name="Sun J."/>
            <person name="Steenkamp E.T."/>
            <person name="van der Nest M.A."/>
            <person name="van Wyk S."/>
            <person name="Wingfield M.J."/>
            <person name="Xiong C."/>
            <person name="Yue Q."/>
            <person name="Zhang X."/>
        </authorList>
    </citation>
    <scope>NUCLEOTIDE SEQUENCE [LARGE SCALE GENOMIC DNA]</scope>
    <source>
        <strain evidence="1 2">BP 5553</strain>
    </source>
</reference>
<dbReference type="Pfam" id="PF07103">
    <property type="entry name" value="DUF1365"/>
    <property type="match status" value="1"/>
</dbReference>
<dbReference type="Proteomes" id="UP000254866">
    <property type="component" value="Unassembled WGS sequence"/>
</dbReference>
<dbReference type="OrthoDB" id="3340520at2759"/>
<comment type="caution">
    <text evidence="1">The sequence shown here is derived from an EMBL/GenBank/DDBJ whole genome shotgun (WGS) entry which is preliminary data.</text>
</comment>
<dbReference type="GeneID" id="43597957"/>
<protein>
    <submittedName>
        <fullName evidence="1">Uncharacterized protein</fullName>
    </submittedName>
</protein>
<accession>A0A370TQ65</accession>
<dbReference type="InterPro" id="IPR010775">
    <property type="entry name" value="DUF1365"/>
</dbReference>
<dbReference type="EMBL" id="NPIC01000003">
    <property type="protein sequence ID" value="RDL37675.1"/>
    <property type="molecule type" value="Genomic_DNA"/>
</dbReference>
<proteinExistence type="predicted"/>
<name>A0A370TQ65_9HELO</name>
<keyword evidence="2" id="KW-1185">Reference proteome</keyword>
<dbReference type="AlphaFoldDB" id="A0A370TQ65"/>
<dbReference type="PANTHER" id="PTHR33973:SF4">
    <property type="entry name" value="OS07G0153300 PROTEIN"/>
    <property type="match status" value="1"/>
</dbReference>
<evidence type="ECO:0000313" key="1">
    <source>
        <dbReference type="EMBL" id="RDL37675.1"/>
    </source>
</evidence>